<evidence type="ECO:0000313" key="3">
    <source>
        <dbReference type="Proteomes" id="UP000784294"/>
    </source>
</evidence>
<feature type="compositionally biased region" description="Polar residues" evidence="1">
    <location>
        <begin position="113"/>
        <end position="133"/>
    </location>
</feature>
<protein>
    <submittedName>
        <fullName evidence="2">Uncharacterized protein</fullName>
    </submittedName>
</protein>
<keyword evidence="3" id="KW-1185">Reference proteome</keyword>
<reference evidence="2" key="1">
    <citation type="submission" date="2018-11" db="EMBL/GenBank/DDBJ databases">
        <authorList>
            <consortium name="Pathogen Informatics"/>
        </authorList>
    </citation>
    <scope>NUCLEOTIDE SEQUENCE</scope>
</reference>
<evidence type="ECO:0000313" key="2">
    <source>
        <dbReference type="EMBL" id="VEL14498.1"/>
    </source>
</evidence>
<accession>A0A3S4ZXL0</accession>
<dbReference type="AlphaFoldDB" id="A0A3S4ZXL0"/>
<sequence>MSSGSIGWMPDDSSSLMPPLSTSVCSPLPHRSGCMNGPCSSASLPSGFVHSNVSSTAGVRPNTSPLTSNGGGNNGTGMHIPMPPCSATISLSQSVPLRQISLSGDSPGRITCPSETGTPSAPCTPNGRFSPTSARPLPQSHQPPSALGSGGLLLAPTRPCSAGTTPILAHGGAIVASLMSATSNSVCSQMVAGSHSVTWQQPSSVPPPICSTAASPRPLVVPNRPPCGEFCSLTF</sequence>
<feature type="region of interest" description="Disordered" evidence="1">
    <location>
        <begin position="102"/>
        <end position="144"/>
    </location>
</feature>
<dbReference type="Proteomes" id="UP000784294">
    <property type="component" value="Unassembled WGS sequence"/>
</dbReference>
<name>A0A3S4ZXL0_9PLAT</name>
<proteinExistence type="predicted"/>
<gene>
    <name evidence="2" type="ORF">PXEA_LOCUS7938</name>
</gene>
<dbReference type="EMBL" id="CAAALY010021357">
    <property type="protein sequence ID" value="VEL14498.1"/>
    <property type="molecule type" value="Genomic_DNA"/>
</dbReference>
<evidence type="ECO:0000256" key="1">
    <source>
        <dbReference type="SAM" id="MobiDB-lite"/>
    </source>
</evidence>
<feature type="region of interest" description="Disordered" evidence="1">
    <location>
        <begin position="1"/>
        <end position="20"/>
    </location>
</feature>
<feature type="compositionally biased region" description="Low complexity" evidence="1">
    <location>
        <begin position="9"/>
        <end position="20"/>
    </location>
</feature>
<comment type="caution">
    <text evidence="2">The sequence shown here is derived from an EMBL/GenBank/DDBJ whole genome shotgun (WGS) entry which is preliminary data.</text>
</comment>
<organism evidence="2 3">
    <name type="scientific">Protopolystoma xenopodis</name>
    <dbReference type="NCBI Taxonomy" id="117903"/>
    <lineage>
        <taxon>Eukaryota</taxon>
        <taxon>Metazoa</taxon>
        <taxon>Spiralia</taxon>
        <taxon>Lophotrochozoa</taxon>
        <taxon>Platyhelminthes</taxon>
        <taxon>Monogenea</taxon>
        <taxon>Polyopisthocotylea</taxon>
        <taxon>Polystomatidea</taxon>
        <taxon>Polystomatidae</taxon>
        <taxon>Protopolystoma</taxon>
    </lineage>
</organism>